<accession>A0A843WWV9</accession>
<evidence type="ECO:0000313" key="2">
    <source>
        <dbReference type="EMBL" id="MQM08945.1"/>
    </source>
</evidence>
<evidence type="ECO:0000313" key="3">
    <source>
        <dbReference type="Proteomes" id="UP000652761"/>
    </source>
</evidence>
<feature type="region of interest" description="Disordered" evidence="1">
    <location>
        <begin position="508"/>
        <end position="545"/>
    </location>
</feature>
<gene>
    <name evidence="2" type="ORF">Taro_041804</name>
</gene>
<comment type="caution">
    <text evidence="2">The sequence shown here is derived from an EMBL/GenBank/DDBJ whole genome shotgun (WGS) entry which is preliminary data.</text>
</comment>
<organism evidence="2 3">
    <name type="scientific">Colocasia esculenta</name>
    <name type="common">Wild taro</name>
    <name type="synonym">Arum esculentum</name>
    <dbReference type="NCBI Taxonomy" id="4460"/>
    <lineage>
        <taxon>Eukaryota</taxon>
        <taxon>Viridiplantae</taxon>
        <taxon>Streptophyta</taxon>
        <taxon>Embryophyta</taxon>
        <taxon>Tracheophyta</taxon>
        <taxon>Spermatophyta</taxon>
        <taxon>Magnoliopsida</taxon>
        <taxon>Liliopsida</taxon>
        <taxon>Araceae</taxon>
        <taxon>Aroideae</taxon>
        <taxon>Colocasieae</taxon>
        <taxon>Colocasia</taxon>
    </lineage>
</organism>
<dbReference type="EMBL" id="NMUH01004247">
    <property type="protein sequence ID" value="MQM08945.1"/>
    <property type="molecule type" value="Genomic_DNA"/>
</dbReference>
<name>A0A843WWV9_COLES</name>
<protein>
    <submittedName>
        <fullName evidence="2">Uncharacterized protein</fullName>
    </submittedName>
</protein>
<keyword evidence="3" id="KW-1185">Reference proteome</keyword>
<sequence>MLEVFCWLFGHYGPRIRAQGAHWFSVCERERAGRRVLNATVQGVAFTLPPFGVVWLHACRMACTGQPAGVSNEKATEEAAKQSRKLCSTRERVAAAITSDVDLEASVLTWFWRIEAARSACTCNWCGLLTVVVRRIPAFSGVEVNLCYVKVLWCDLPLVVFTLLKIACEAYSRGRGLPVRLVAKVVVCCGVVTDLYHQQLSSSRVQCELCSLGVCPRHGHAVVRGLQVWCWLDSTVLWLYCVVVERQLDLSSVTAKLRGTYNRCGLLTVVVRRVLAFSGVEVFVRVVRLGGPPGWAQSAHRFFACERDRGVRRVLNATALGVAFLLPLFGGHRLHGCRVSLAGQSADVGLSFHRLCSTRGSCCGFLGDSRFWRCVRRVLAARTSRGVGETPEVRILHEGGASALVTLTKRVAHEVGMFYVVNVLSGLRVHGYETERLFLCCVVRVGYWPDQPVVLVIVVSEQRLTGCGLLCVECPPLAHVMRFRCSGVPYVTLLWLCFVVVLRGGRLGESSSKKKHSNALKATNGSSEGESESERSDEGSEDEEAFLSRRLQCILAKKKY</sequence>
<proteinExistence type="predicted"/>
<dbReference type="Proteomes" id="UP000652761">
    <property type="component" value="Unassembled WGS sequence"/>
</dbReference>
<dbReference type="AlphaFoldDB" id="A0A843WWV9"/>
<evidence type="ECO:0000256" key="1">
    <source>
        <dbReference type="SAM" id="MobiDB-lite"/>
    </source>
</evidence>
<reference evidence="2" key="1">
    <citation type="submission" date="2017-07" db="EMBL/GenBank/DDBJ databases">
        <title>Taro Niue Genome Assembly and Annotation.</title>
        <authorList>
            <person name="Atibalentja N."/>
            <person name="Keating K."/>
            <person name="Fields C.J."/>
        </authorList>
    </citation>
    <scope>NUCLEOTIDE SEQUENCE</scope>
    <source>
        <strain evidence="2">Niue_2</strain>
        <tissue evidence="2">Leaf</tissue>
    </source>
</reference>